<dbReference type="CDD" id="cd00093">
    <property type="entry name" value="HTH_XRE"/>
    <property type="match status" value="1"/>
</dbReference>
<keyword evidence="5" id="KW-1185">Reference proteome</keyword>
<dbReference type="InterPro" id="IPR050109">
    <property type="entry name" value="HTH-type_TetR-like_transc_reg"/>
</dbReference>
<reference evidence="4" key="1">
    <citation type="submission" date="2021-11" db="EMBL/GenBank/DDBJ databases">
        <title>Vibrio ZSDE26 sp. nov. and Vibrio ZSDZ34 sp. nov., isolated from coastal seawater in Qingdao.</title>
        <authorList>
            <person name="Zhang P."/>
        </authorList>
    </citation>
    <scope>NUCLEOTIDE SEQUENCE</scope>
    <source>
        <strain evidence="4">ZSDE26</strain>
    </source>
</reference>
<accession>A0A9X2BN36</accession>
<dbReference type="InterPro" id="IPR023772">
    <property type="entry name" value="DNA-bd_HTH_TetR-type_CS"/>
</dbReference>
<dbReference type="PROSITE" id="PS50977">
    <property type="entry name" value="HTH_TETR_2"/>
    <property type="match status" value="1"/>
</dbReference>
<dbReference type="InterPro" id="IPR054422">
    <property type="entry name" value="TetR-like_HI_0893_C"/>
</dbReference>
<evidence type="ECO:0000256" key="2">
    <source>
        <dbReference type="PROSITE-ProRule" id="PRU00335"/>
    </source>
</evidence>
<keyword evidence="1 2" id="KW-0238">DNA-binding</keyword>
<gene>
    <name evidence="4" type="ORF">KP803_19970</name>
</gene>
<dbReference type="InterPro" id="IPR001647">
    <property type="entry name" value="HTH_TetR"/>
</dbReference>
<sequence>MTTKQTDDKRQKILLAAGVVIADVGLQGLSMQRLAKEAGVAAGTIYRYFDDKEHLIEELRLHVAQRIADVVQSDVDESMPLKERYRKMWLNIWSLVGTDIAMLKNRIQYDSTPIGNCSASREEERGMFKEVYTLFKQGKEQGVFKPLDNELLSALSLETSVTLARKHTFGLYQLSDDAIEAAINASWDAITNH</sequence>
<dbReference type="PROSITE" id="PS01081">
    <property type="entry name" value="HTH_TETR_1"/>
    <property type="match status" value="1"/>
</dbReference>
<dbReference type="RefSeq" id="WP_248010606.1">
    <property type="nucleotide sequence ID" value="NZ_JAJHVV010000016.1"/>
</dbReference>
<dbReference type="InterPro" id="IPR001387">
    <property type="entry name" value="Cro/C1-type_HTH"/>
</dbReference>
<evidence type="ECO:0000256" key="1">
    <source>
        <dbReference type="ARBA" id="ARBA00023125"/>
    </source>
</evidence>
<name>A0A9X2BN36_9VIBR</name>
<dbReference type="Gene3D" id="1.10.357.10">
    <property type="entry name" value="Tetracycline Repressor, domain 2"/>
    <property type="match status" value="1"/>
</dbReference>
<comment type="caution">
    <text evidence="4">The sequence shown here is derived from an EMBL/GenBank/DDBJ whole genome shotgun (WGS) entry which is preliminary data.</text>
</comment>
<dbReference type="PRINTS" id="PR00455">
    <property type="entry name" value="HTHTETR"/>
</dbReference>
<evidence type="ECO:0000313" key="4">
    <source>
        <dbReference type="EMBL" id="MCK6265538.1"/>
    </source>
</evidence>
<dbReference type="AlphaFoldDB" id="A0A9X2BN36"/>
<organism evidence="4 5">
    <name type="scientific">Vibrio amylolyticus</name>
    <dbReference type="NCBI Taxonomy" id="2847292"/>
    <lineage>
        <taxon>Bacteria</taxon>
        <taxon>Pseudomonadati</taxon>
        <taxon>Pseudomonadota</taxon>
        <taxon>Gammaproteobacteria</taxon>
        <taxon>Vibrionales</taxon>
        <taxon>Vibrionaceae</taxon>
        <taxon>Vibrio</taxon>
    </lineage>
</organism>
<dbReference type="GO" id="GO:0003700">
    <property type="term" value="F:DNA-binding transcription factor activity"/>
    <property type="evidence" value="ECO:0007669"/>
    <property type="project" value="TreeGrafter"/>
</dbReference>
<dbReference type="InterPro" id="IPR009057">
    <property type="entry name" value="Homeodomain-like_sf"/>
</dbReference>
<dbReference type="Pfam" id="PF22604">
    <property type="entry name" value="TetR_HI_0893_C"/>
    <property type="match status" value="1"/>
</dbReference>
<feature type="domain" description="HTH tetR-type" evidence="3">
    <location>
        <begin position="7"/>
        <end position="67"/>
    </location>
</feature>
<dbReference type="SUPFAM" id="SSF46689">
    <property type="entry name" value="Homeodomain-like"/>
    <property type="match status" value="1"/>
</dbReference>
<dbReference type="EMBL" id="JAJHVV010000016">
    <property type="protein sequence ID" value="MCK6265538.1"/>
    <property type="molecule type" value="Genomic_DNA"/>
</dbReference>
<evidence type="ECO:0000313" key="5">
    <source>
        <dbReference type="Proteomes" id="UP001139559"/>
    </source>
</evidence>
<dbReference type="Proteomes" id="UP001139559">
    <property type="component" value="Unassembled WGS sequence"/>
</dbReference>
<evidence type="ECO:0000259" key="3">
    <source>
        <dbReference type="PROSITE" id="PS50977"/>
    </source>
</evidence>
<proteinExistence type="predicted"/>
<feature type="DNA-binding region" description="H-T-H motif" evidence="2">
    <location>
        <begin position="30"/>
        <end position="49"/>
    </location>
</feature>
<dbReference type="GO" id="GO:0000976">
    <property type="term" value="F:transcription cis-regulatory region binding"/>
    <property type="evidence" value="ECO:0007669"/>
    <property type="project" value="TreeGrafter"/>
</dbReference>
<protein>
    <submittedName>
        <fullName evidence="4">TetR/AcrR family transcriptional regulator</fullName>
    </submittedName>
</protein>
<dbReference type="PANTHER" id="PTHR30055:SF207">
    <property type="entry name" value="HTH-TYPE TRANSCRIPTIONAL REPRESSOR FATR"/>
    <property type="match status" value="1"/>
</dbReference>
<dbReference type="Pfam" id="PF00440">
    <property type="entry name" value="TetR_N"/>
    <property type="match status" value="1"/>
</dbReference>
<dbReference type="PANTHER" id="PTHR30055">
    <property type="entry name" value="HTH-TYPE TRANSCRIPTIONAL REGULATOR RUTR"/>
    <property type="match status" value="1"/>
</dbReference>